<dbReference type="PANTHER" id="PTHR10751">
    <property type="entry name" value="GUANYLATE BINDING PROTEIN"/>
    <property type="match status" value="1"/>
</dbReference>
<dbReference type="Proteomes" id="UP000439903">
    <property type="component" value="Unassembled WGS sequence"/>
</dbReference>
<dbReference type="EMBL" id="WTPW01000246">
    <property type="protein sequence ID" value="KAF0530781.1"/>
    <property type="molecule type" value="Genomic_DNA"/>
</dbReference>
<protein>
    <submittedName>
        <fullName evidence="2">E3 ubiquitin-protein ligase</fullName>
    </submittedName>
</protein>
<evidence type="ECO:0000313" key="3">
    <source>
        <dbReference type="Proteomes" id="UP000439903"/>
    </source>
</evidence>
<proteinExistence type="predicted"/>
<name>A0A8H4ATJ7_GIGMA</name>
<dbReference type="GO" id="GO:0005525">
    <property type="term" value="F:GTP binding"/>
    <property type="evidence" value="ECO:0007669"/>
    <property type="project" value="InterPro"/>
</dbReference>
<evidence type="ECO:0000313" key="2">
    <source>
        <dbReference type="EMBL" id="KAF0530781.1"/>
    </source>
</evidence>
<organism evidence="2 3">
    <name type="scientific">Gigaspora margarita</name>
    <dbReference type="NCBI Taxonomy" id="4874"/>
    <lineage>
        <taxon>Eukaryota</taxon>
        <taxon>Fungi</taxon>
        <taxon>Fungi incertae sedis</taxon>
        <taxon>Mucoromycota</taxon>
        <taxon>Glomeromycotina</taxon>
        <taxon>Glomeromycetes</taxon>
        <taxon>Diversisporales</taxon>
        <taxon>Gigasporaceae</taxon>
        <taxon>Gigaspora</taxon>
    </lineage>
</organism>
<dbReference type="InterPro" id="IPR015894">
    <property type="entry name" value="Guanylate-bd_N"/>
</dbReference>
<dbReference type="Gene3D" id="3.40.50.300">
    <property type="entry name" value="P-loop containing nucleotide triphosphate hydrolases"/>
    <property type="match status" value="1"/>
</dbReference>
<dbReference type="Pfam" id="PF02263">
    <property type="entry name" value="GBP"/>
    <property type="match status" value="1"/>
</dbReference>
<gene>
    <name evidence="2" type="ORF">F8M41_012047</name>
</gene>
<evidence type="ECO:0000259" key="1">
    <source>
        <dbReference type="Pfam" id="PF02263"/>
    </source>
</evidence>
<comment type="caution">
    <text evidence="2">The sequence shown here is derived from an EMBL/GenBank/DDBJ whole genome shotgun (WGS) entry which is preliminary data.</text>
</comment>
<keyword evidence="3" id="KW-1185">Reference proteome</keyword>
<dbReference type="InterPro" id="IPR027417">
    <property type="entry name" value="P-loop_NTPase"/>
</dbReference>
<reference evidence="2 3" key="1">
    <citation type="journal article" date="2019" name="Environ. Microbiol.">
        <title>At the nexus of three kingdoms: the genome of the mycorrhizal fungus Gigaspora margarita provides insights into plant, endobacterial and fungal interactions.</title>
        <authorList>
            <person name="Venice F."/>
            <person name="Ghignone S."/>
            <person name="Salvioli di Fossalunga A."/>
            <person name="Amselem J."/>
            <person name="Novero M."/>
            <person name="Xianan X."/>
            <person name="Sedzielewska Toro K."/>
            <person name="Morin E."/>
            <person name="Lipzen A."/>
            <person name="Grigoriev I.V."/>
            <person name="Henrissat B."/>
            <person name="Martin F.M."/>
            <person name="Bonfante P."/>
        </authorList>
    </citation>
    <scope>NUCLEOTIDE SEQUENCE [LARGE SCALE GENOMIC DNA]</scope>
    <source>
        <strain evidence="2 3">BEG34</strain>
    </source>
</reference>
<dbReference type="OrthoDB" id="2423900at2759"/>
<sequence>MSSLKWIVLNDEYNGQDSNIEEVSVSDIRIEVEDNATNLLYTKNEPVNLISIFGQARMGKSTFMNILAGVDNYDNEIFKTSSDSETVTTGVDISKIFVPLQEFSKFNDNPEIDSSTLIGFVDTEGQGNKGEEFDIYLFSPILAISKIVIFWWPALLQVDSILNSLGAMTNSAKRITKEAQCQHQNTKPYGHLHIVFRSWNNKETPERVKNLLLESKESSSKKGKEHNNIRELLNDSFESIDIWLFPTNGPKKNENLLFEDFNDNWKQTFKDMHKKFSDQLSVNEPKHGAEKPWTGRDIAEFTKLLCKTLTSSENYAINSIFERMQIVRAKTLAKNAIDEFRVIVNEMDPQYKVDGCDSVGIDACLYEKLKSFEETLKWESFSHNVVKEIYEDYNKTISLIADEIKTKIAALTIKVQNLQNQFDESVSTIVLPLSKSDLTMALNEKVMQLWGYFDDMIKDFPKGLIKQHRENLNTFCKEKSQQITAENEKTYAINDFRKLVNEMNPLYKVEGCNFEGIDAYLYEELKIFKEKLKTESLSDNIANEIYADYKKTTCFIVSEIKIKIGTLTIEAQNLQNRFDKSASIIMLPLSKSDLTKVLNELTRRLWCDFDDMAKEFPKGFVQQHRKRLENSCEEKNQYIAADNEKINALNDFCTLVNEMNPRHKEEGCDSEGIDAYLYEELKIFKAKLKSEGFSDKIVNEIYSDYKKSVKLIVREIKIKITALTVEVQNFQNRFVESVSNIVLPLSKSDLTKSLNEKITQLWNDFDDMVKDFPKGFVQQHRKMLEIFCKQKNHYIAAENEKINALNDFRELINEMNPQHKAEGCDSEGIDAYLYEELKNFKEKLKSEGLSDNIVNEIYADYDKTICLIASETKNKTIMLTVELQSFQDRLDRYEKTISIVEEPLKKSDLTASLNELIQESWIDFDNMVRDFPRGFTDFVQKHREKFEKFCKEKKQHITAENEKKIILYAQKNTKQSLRKLVKKLKKRLPMTQEKLCFEWTKLLTQIEELYLNLYEFFDATFPDDLHIITNPFWELLREDNSKAWKNKAEVFRERAKVLFKGAFATNFPINDKKIFNNTEIEHYFQEEILRFSYNVSNIFPYTMMDDICNKYKENIRSIAMNFQEKNNKNIKKISQKIEQHIIEWDILLDANIRRYLERWQHEVTELLLNSNAIPELATLPSFQLLYICNDITDLNRETIPSSFRNIIKSIIGRDMGDILFEQFVITILEGLESNELKSAQMSFINRCLGITALTFPIRQLFYKRLFVHKPFMFAGPIIWRVFLAEYEKYQNERHRNAFFDLISNSQMVFDVLPDLKVINDLLKGNDQDSPIAALSCDIIQKTFFAHYELTELHHNFSEAINSISTNNIEPLQNISALAFLKEYVRAFYDANKEHLRTFRNVSMMEMPVDTNMAEIIRDINNQLESECPKLHLLKVYFLKYLRFCNFSMQDIKDLCESQMQTFPWLNEIPWENNENWLSFNPYWLHQNYKIVEEYYSNIYDCSKYDDNNMCFTAFLERRNRVNRMLQLLGILNQPLTKNDLVIFAGVIAARLHYIRASRELTVYEKRIIKYLIEETTTMNASPAYKEIFRKLLLNTNPLIQLLNENEVNRVNNEVNEFFMKSVIVHLLIVHASIPNNASPLAAYLHQLQVCQNDFILTCPSDVGGVVMNAMASGTGGGVTRYQCVCGEIFFVEDCGNFGKPEERPSESVSGRCLFCKRLIGYGSNQNDYKRLDSGKVTSVPINHKSGYIVEQIATEKTHNVRMMTPQAYRILHLFVHTILCSSAPSSVTSQFFAKNGNNAGDTIAHCLNNIRNDWKILKVIYYDCNDEQLALILHSIISSMFKELSSQEWRLNTPEKRENWEDKFSKTHYVSNVIVTVQDIRNEMSRDRISLTEEEIDDMLSAKDPEYYILNLPRLWRKIKDVSFRSLHAYYLIDENNKVNYPFLEVFFRHEKELNLIKNLLPILKFVKVLKIHLEYQITRQEAREMTFDKFIKQESSNGEFQEISSALNSAFRNFEESWNTVAPFVKQYRCQQFENFPLISLESSVMFGLADENDGIYLCAILSYLIELQNQFLGKTIAIPFGSCLALKFLETRAEFHETDEENAPSSSSTAQNARASYYLQTVQIQNAQPANFIDYDWNDEILQLSQRNLEIRYGEDIVYNLLHIEMELANQLVFNKVLINSNFNTSFPFYKEMFFRKFYILTDISDFVAQEPLPTANINVYGHVLDESFSSENASIMLPALEMLICSINCQIDGETSIKDYISQQMDLTILTENADFCGMFSTDLRLKHLISLYERVERAMTYTFDNIDVKYKEPLSQRMERRIINVIDFENRFQNRISACELLTALKRFLVRYLMVESLTSIPTSDELTNYIIDENFGCWPSNNSLEIAKNLFPSAIRVDQTFSVYELINFGQISSHSSE</sequence>
<dbReference type="SUPFAM" id="SSF52540">
    <property type="entry name" value="P-loop containing nucleoside triphosphate hydrolases"/>
    <property type="match status" value="1"/>
</dbReference>
<dbReference type="GO" id="GO:0003924">
    <property type="term" value="F:GTPase activity"/>
    <property type="evidence" value="ECO:0007669"/>
    <property type="project" value="InterPro"/>
</dbReference>
<accession>A0A8H4ATJ7</accession>
<feature type="domain" description="Guanylate-binding protein N-terminal" evidence="1">
    <location>
        <begin position="29"/>
        <end position="277"/>
    </location>
</feature>